<sequence>MNPKVIHSKTGEAVELDTIAKVEDILACPANIASLCQCIVALSEERKLWLEPNKEMVQAGIAEVHSTLENISQENYEAGECSHVGHIDLDTMTDDQASDLAVFVLQAMAGKRSG</sequence>
<keyword evidence="2" id="KW-1185">Reference proteome</keyword>
<organism evidence="1 2">
    <name type="scientific">Shigella virus Moo19</name>
    <dbReference type="NCBI Taxonomy" id="2886042"/>
    <lineage>
        <taxon>Viruses</taxon>
        <taxon>Duplodnaviria</taxon>
        <taxon>Heunggongvirae</taxon>
        <taxon>Uroviricota</taxon>
        <taxon>Caudoviricetes</taxon>
        <taxon>Schitoviridae</taxon>
        <taxon>Enquatrovirinae</taxon>
        <taxon>Moovirus</taxon>
        <taxon>Moovirus moo</taxon>
    </lineage>
</organism>
<protein>
    <submittedName>
        <fullName evidence="1">Uncharacterized protein</fullName>
    </submittedName>
</protein>
<dbReference type="EMBL" id="MZ358387">
    <property type="protein sequence ID" value="UEN68843.1"/>
    <property type="molecule type" value="Genomic_DNA"/>
</dbReference>
<reference evidence="1" key="1">
    <citation type="submission" date="2021-06" db="EMBL/GenBank/DDBJ databases">
        <authorList>
            <person name="Tinney K.R."/>
            <person name="Subramanian S."/>
            <person name="Parent K.N."/>
        </authorList>
    </citation>
    <scope>NUCLEOTIDE SEQUENCE</scope>
</reference>
<accession>A0AAE8YE05</accession>
<evidence type="ECO:0000313" key="2">
    <source>
        <dbReference type="Proteomes" id="UP000828350"/>
    </source>
</evidence>
<name>A0AAE8YE05_9CAUD</name>
<dbReference type="Proteomes" id="UP000828350">
    <property type="component" value="Segment"/>
</dbReference>
<proteinExistence type="predicted"/>
<evidence type="ECO:0000313" key="1">
    <source>
        <dbReference type="EMBL" id="UEN68843.1"/>
    </source>
</evidence>
<gene>
    <name evidence="1" type="ORF">Moo19_gp47</name>
</gene>